<evidence type="ECO:0000259" key="8">
    <source>
        <dbReference type="PROSITE" id="PS50059"/>
    </source>
</evidence>
<dbReference type="AlphaFoldDB" id="A0A7S3WEE5"/>
<evidence type="ECO:0000313" key="9">
    <source>
        <dbReference type="EMBL" id="CAE0552912.1"/>
    </source>
</evidence>
<evidence type="ECO:0000256" key="4">
    <source>
        <dbReference type="ARBA" id="ARBA00022803"/>
    </source>
</evidence>
<feature type="domain" description="PPIase FKBP-type" evidence="8">
    <location>
        <begin position="98"/>
        <end position="182"/>
    </location>
</feature>
<dbReference type="GO" id="GO:0003755">
    <property type="term" value="F:peptidyl-prolyl cis-trans isomerase activity"/>
    <property type="evidence" value="ECO:0007669"/>
    <property type="project" value="UniProtKB-KW"/>
</dbReference>
<dbReference type="InterPro" id="IPR050754">
    <property type="entry name" value="FKBP4/5/8-like"/>
</dbReference>
<dbReference type="PROSITE" id="PS50059">
    <property type="entry name" value="FKBP_PPIASE"/>
    <property type="match status" value="2"/>
</dbReference>
<keyword evidence="5 7" id="KW-0697">Rotamase</keyword>
<dbReference type="InterPro" id="IPR019734">
    <property type="entry name" value="TPR_rpt"/>
</dbReference>
<evidence type="ECO:0000256" key="5">
    <source>
        <dbReference type="ARBA" id="ARBA00023110"/>
    </source>
</evidence>
<feature type="domain" description="PPIase FKBP-type" evidence="8">
    <location>
        <begin position="340"/>
        <end position="432"/>
    </location>
</feature>
<sequence length="613" mass="65548">MLRIHHPRPCSRPDAGVFAPQASAFTVLPAARDGEALLSVRREGGPSAEGLPAEAVLEYEVELRELREVQVLCDGLLLQKTLVRAPKGPGSWELPGERAEVRCSWRGEVEATGFVFRGEAPFRYSRADASLLRVWRELKMKRGEVAELKVAPELAYGSGGEPELGVPPGASLLLRVAMGDWNDVEDVSPGRDGSALKVVESRGEGWQRPMQRYVCTLSLEVEVRACAESAPEKVAPEAEVTMALGGGSVEAPLEEVSRLAGLGAWGVGAALDVLLPTMQRRERAVLRCSQALVGGPHERVDVRATLSSWVRVEPVPHTAEAVVRTVLVEAEQEHERPNEDARCEITFAVRAAGSGALLEEATEPVSVVQGDGAVIRAIDAALLEMKRGEVALLRAPAAWCYGEGSGYTRPAGFPADEAEAEVEAEVRLVGFERGKEAWAMSLAERLASQLKKKEQGNALFRRGEFERALRRYEASNSRAPEAADLAKAIEAASCGGDEEAASAANERKAAAEQVRLACLVNMAACQLRLGEHGAAAKSCSAALDIAPGSAKALFRRGQARLALAELSGAKEDLLAAAKADPKSREVRAALTQLKAAQGRAREEERGAFGGIFT</sequence>
<dbReference type="PANTHER" id="PTHR46512:SF9">
    <property type="entry name" value="PEPTIDYLPROLYL ISOMERASE"/>
    <property type="match status" value="1"/>
</dbReference>
<gene>
    <name evidence="9" type="ORF">EHUX00137_LOCUS19679</name>
</gene>
<dbReference type="SUPFAM" id="SSF54534">
    <property type="entry name" value="FKBP-like"/>
    <property type="match status" value="2"/>
</dbReference>
<dbReference type="Gene3D" id="1.25.40.10">
    <property type="entry name" value="Tetratricopeptide repeat domain"/>
    <property type="match status" value="1"/>
</dbReference>
<name>A0A7S3WEE5_EMIHU</name>
<dbReference type="Gene3D" id="3.10.50.40">
    <property type="match status" value="2"/>
</dbReference>
<evidence type="ECO:0000256" key="1">
    <source>
        <dbReference type="ARBA" id="ARBA00000971"/>
    </source>
</evidence>
<dbReference type="Pfam" id="PF00254">
    <property type="entry name" value="FKBP_C"/>
    <property type="match status" value="2"/>
</dbReference>
<dbReference type="SUPFAM" id="SSF48452">
    <property type="entry name" value="TPR-like"/>
    <property type="match status" value="1"/>
</dbReference>
<reference evidence="9" key="1">
    <citation type="submission" date="2021-01" db="EMBL/GenBank/DDBJ databases">
        <authorList>
            <person name="Corre E."/>
            <person name="Pelletier E."/>
            <person name="Niang G."/>
            <person name="Scheremetjew M."/>
            <person name="Finn R."/>
            <person name="Kale V."/>
            <person name="Holt S."/>
            <person name="Cochrane G."/>
            <person name="Meng A."/>
            <person name="Brown T."/>
            <person name="Cohen L."/>
        </authorList>
    </citation>
    <scope>NUCLEOTIDE SEQUENCE</scope>
    <source>
        <strain evidence="9">379</strain>
    </source>
</reference>
<dbReference type="InterPro" id="IPR001179">
    <property type="entry name" value="PPIase_FKBP_dom"/>
</dbReference>
<organism evidence="9">
    <name type="scientific">Emiliania huxleyi</name>
    <name type="common">Coccolithophore</name>
    <name type="synonym">Pontosphaera huxleyi</name>
    <dbReference type="NCBI Taxonomy" id="2903"/>
    <lineage>
        <taxon>Eukaryota</taxon>
        <taxon>Haptista</taxon>
        <taxon>Haptophyta</taxon>
        <taxon>Prymnesiophyceae</taxon>
        <taxon>Isochrysidales</taxon>
        <taxon>Noelaerhabdaceae</taxon>
        <taxon>Emiliania</taxon>
    </lineage>
</organism>
<dbReference type="InterPro" id="IPR011990">
    <property type="entry name" value="TPR-like_helical_dom_sf"/>
</dbReference>
<dbReference type="EC" id="5.2.1.8" evidence="2 7"/>
<dbReference type="InterPro" id="IPR046357">
    <property type="entry name" value="PPIase_dom_sf"/>
</dbReference>
<proteinExistence type="predicted"/>
<keyword evidence="4" id="KW-0802">TPR repeat</keyword>
<comment type="catalytic activity">
    <reaction evidence="1 7">
        <text>[protein]-peptidylproline (omega=180) = [protein]-peptidylproline (omega=0)</text>
        <dbReference type="Rhea" id="RHEA:16237"/>
        <dbReference type="Rhea" id="RHEA-COMP:10747"/>
        <dbReference type="Rhea" id="RHEA-COMP:10748"/>
        <dbReference type="ChEBI" id="CHEBI:83833"/>
        <dbReference type="ChEBI" id="CHEBI:83834"/>
        <dbReference type="EC" id="5.2.1.8"/>
    </reaction>
</comment>
<dbReference type="PANTHER" id="PTHR46512">
    <property type="entry name" value="PEPTIDYLPROLYL ISOMERASE"/>
    <property type="match status" value="1"/>
</dbReference>
<evidence type="ECO:0000256" key="6">
    <source>
        <dbReference type="ARBA" id="ARBA00023235"/>
    </source>
</evidence>
<evidence type="ECO:0000256" key="3">
    <source>
        <dbReference type="ARBA" id="ARBA00022737"/>
    </source>
</evidence>
<evidence type="ECO:0000256" key="7">
    <source>
        <dbReference type="PROSITE-ProRule" id="PRU00277"/>
    </source>
</evidence>
<dbReference type="SMART" id="SM00028">
    <property type="entry name" value="TPR"/>
    <property type="match status" value="2"/>
</dbReference>
<evidence type="ECO:0000256" key="2">
    <source>
        <dbReference type="ARBA" id="ARBA00013194"/>
    </source>
</evidence>
<keyword evidence="3" id="KW-0677">Repeat</keyword>
<keyword evidence="6 7" id="KW-0413">Isomerase</keyword>
<protein>
    <recommendedName>
        <fullName evidence="2 7">peptidylprolyl isomerase</fullName>
        <ecNumber evidence="2 7">5.2.1.8</ecNumber>
    </recommendedName>
</protein>
<accession>A0A7S3WEE5</accession>
<dbReference type="EMBL" id="HBIR01025580">
    <property type="protein sequence ID" value="CAE0552912.1"/>
    <property type="molecule type" value="Transcribed_RNA"/>
</dbReference>